<dbReference type="Proteomes" id="UP001642501">
    <property type="component" value="Unassembled WGS sequence"/>
</dbReference>
<dbReference type="EMBL" id="CAWUOM010000322">
    <property type="protein sequence ID" value="CAK7275626.1"/>
    <property type="molecule type" value="Genomic_DNA"/>
</dbReference>
<proteinExistence type="predicted"/>
<sequence length="72" mass="7760">MADAVARCKPICTMDPDLQSFLGRDKVESRFWHEPHAATQLSLATPATAVSDVDIKATSFEPSHLAHGHSGT</sequence>
<accession>A0ABP0E822</accession>
<evidence type="ECO:0000313" key="1">
    <source>
        <dbReference type="EMBL" id="CAK7275626.1"/>
    </source>
</evidence>
<feature type="non-terminal residue" evidence="1">
    <location>
        <position position="72"/>
    </location>
</feature>
<protein>
    <submittedName>
        <fullName evidence="1">Uncharacterized protein</fullName>
    </submittedName>
</protein>
<gene>
    <name evidence="1" type="ORF">SEPCBS57363_006806</name>
</gene>
<keyword evidence="2" id="KW-1185">Reference proteome</keyword>
<reference evidence="1 2" key="1">
    <citation type="submission" date="2024-01" db="EMBL/GenBank/DDBJ databases">
        <authorList>
            <person name="Allen C."/>
            <person name="Tagirdzhanova G."/>
        </authorList>
    </citation>
    <scope>NUCLEOTIDE SEQUENCE [LARGE SCALE GENOMIC DNA]</scope>
    <source>
        <strain evidence="1 2">CBS 573.63</strain>
    </source>
</reference>
<organism evidence="1 2">
    <name type="scientific">Sporothrix epigloea</name>
    <dbReference type="NCBI Taxonomy" id="1892477"/>
    <lineage>
        <taxon>Eukaryota</taxon>
        <taxon>Fungi</taxon>
        <taxon>Dikarya</taxon>
        <taxon>Ascomycota</taxon>
        <taxon>Pezizomycotina</taxon>
        <taxon>Sordariomycetes</taxon>
        <taxon>Sordariomycetidae</taxon>
        <taxon>Ophiostomatales</taxon>
        <taxon>Ophiostomataceae</taxon>
        <taxon>Sporothrix</taxon>
    </lineage>
</organism>
<evidence type="ECO:0000313" key="2">
    <source>
        <dbReference type="Proteomes" id="UP001642501"/>
    </source>
</evidence>
<comment type="caution">
    <text evidence="1">The sequence shown here is derived from an EMBL/GenBank/DDBJ whole genome shotgun (WGS) entry which is preliminary data.</text>
</comment>
<name>A0ABP0E822_9PEZI</name>